<dbReference type="GO" id="GO:0004521">
    <property type="term" value="F:RNA endonuclease activity"/>
    <property type="evidence" value="ECO:0007669"/>
    <property type="project" value="UniProtKB-UniRule"/>
</dbReference>
<gene>
    <name evidence="9" type="primary">ybeY</name>
    <name evidence="10" type="ORF">SAMN05216366_12410</name>
</gene>
<keyword evidence="7 9" id="KW-0378">Hydrolase</keyword>
<comment type="cofactor">
    <cofactor evidence="9">
        <name>Zn(2+)</name>
        <dbReference type="ChEBI" id="CHEBI:29105"/>
    </cofactor>
    <text evidence="9">Binds 1 zinc ion.</text>
</comment>
<sequence>MEIIITSEPEDLQVPEEYIANIRTAIETVGKLYGVENSEVSVTLTDNEHIHVINREYRGVDRPTDVISFAFNESEEPEVVGGSEINMLGDLIISLERAEEQAADYGHSVRREVAFLTVHGMLHLLGYDHMEDEEREEMEAEQRFVMEKLGISRD</sequence>
<dbReference type="OrthoDB" id="9807740at2"/>
<accession>A0A1H0TJ10</accession>
<evidence type="ECO:0000256" key="9">
    <source>
        <dbReference type="HAMAP-Rule" id="MF_00009"/>
    </source>
</evidence>
<keyword evidence="3 9" id="KW-0698">rRNA processing</keyword>
<evidence type="ECO:0000256" key="5">
    <source>
        <dbReference type="ARBA" id="ARBA00022723"/>
    </source>
</evidence>
<dbReference type="GO" id="GO:0008270">
    <property type="term" value="F:zinc ion binding"/>
    <property type="evidence" value="ECO:0007669"/>
    <property type="project" value="UniProtKB-UniRule"/>
</dbReference>
<dbReference type="EMBL" id="FNJQ01000024">
    <property type="protein sequence ID" value="SDP54023.1"/>
    <property type="molecule type" value="Genomic_DNA"/>
</dbReference>
<organism evidence="10 11">
    <name type="scientific">Selenomonas ruminantium</name>
    <dbReference type="NCBI Taxonomy" id="971"/>
    <lineage>
        <taxon>Bacteria</taxon>
        <taxon>Bacillati</taxon>
        <taxon>Bacillota</taxon>
        <taxon>Negativicutes</taxon>
        <taxon>Selenomonadales</taxon>
        <taxon>Selenomonadaceae</taxon>
        <taxon>Selenomonas</taxon>
    </lineage>
</organism>
<dbReference type="HAMAP" id="MF_00009">
    <property type="entry name" value="Endoribonucl_YbeY"/>
    <property type="match status" value="1"/>
</dbReference>
<keyword evidence="4 9" id="KW-0540">Nuclease</keyword>
<evidence type="ECO:0000313" key="11">
    <source>
        <dbReference type="Proteomes" id="UP000182412"/>
    </source>
</evidence>
<evidence type="ECO:0000256" key="4">
    <source>
        <dbReference type="ARBA" id="ARBA00022722"/>
    </source>
</evidence>
<keyword evidence="6 9" id="KW-0255">Endonuclease</keyword>
<evidence type="ECO:0000256" key="6">
    <source>
        <dbReference type="ARBA" id="ARBA00022759"/>
    </source>
</evidence>
<comment type="subcellular location">
    <subcellularLocation>
        <location evidence="9">Cytoplasm</location>
    </subcellularLocation>
</comment>
<dbReference type="GO" id="GO:0005737">
    <property type="term" value="C:cytoplasm"/>
    <property type="evidence" value="ECO:0007669"/>
    <property type="project" value="UniProtKB-SubCell"/>
</dbReference>
<dbReference type="EC" id="3.1.-.-" evidence="9"/>
<proteinExistence type="inferred from homology"/>
<dbReference type="PANTHER" id="PTHR46986">
    <property type="entry name" value="ENDORIBONUCLEASE YBEY, CHLOROPLASTIC"/>
    <property type="match status" value="1"/>
</dbReference>
<dbReference type="Pfam" id="PF02130">
    <property type="entry name" value="YbeY"/>
    <property type="match status" value="1"/>
</dbReference>
<feature type="binding site" evidence="9">
    <location>
        <position position="129"/>
    </location>
    <ligand>
        <name>Zn(2+)</name>
        <dbReference type="ChEBI" id="CHEBI:29105"/>
        <note>catalytic</note>
    </ligand>
</feature>
<evidence type="ECO:0000313" key="10">
    <source>
        <dbReference type="EMBL" id="SDP54023.1"/>
    </source>
</evidence>
<dbReference type="PANTHER" id="PTHR46986:SF1">
    <property type="entry name" value="ENDORIBONUCLEASE YBEY, CHLOROPLASTIC"/>
    <property type="match status" value="1"/>
</dbReference>
<keyword evidence="8 9" id="KW-0862">Zinc</keyword>
<keyword evidence="9" id="KW-0963">Cytoplasm</keyword>
<keyword evidence="5 9" id="KW-0479">Metal-binding</keyword>
<evidence type="ECO:0000256" key="1">
    <source>
        <dbReference type="ARBA" id="ARBA00010875"/>
    </source>
</evidence>
<dbReference type="NCBIfam" id="TIGR00043">
    <property type="entry name" value="rRNA maturation RNase YbeY"/>
    <property type="match status" value="1"/>
</dbReference>
<dbReference type="InterPro" id="IPR020549">
    <property type="entry name" value="YbeY_CS"/>
</dbReference>
<dbReference type="GO" id="GO:0006364">
    <property type="term" value="P:rRNA processing"/>
    <property type="evidence" value="ECO:0007669"/>
    <property type="project" value="UniProtKB-UniRule"/>
</dbReference>
<dbReference type="InterPro" id="IPR023091">
    <property type="entry name" value="MetalPrtase_cat_dom_sf_prd"/>
</dbReference>
<comment type="similarity">
    <text evidence="1 9">Belongs to the endoribonuclease YbeY family.</text>
</comment>
<evidence type="ECO:0000256" key="2">
    <source>
        <dbReference type="ARBA" id="ARBA00022517"/>
    </source>
</evidence>
<dbReference type="AlphaFoldDB" id="A0A1H0TJ10"/>
<reference evidence="10 11" key="1">
    <citation type="submission" date="2016-10" db="EMBL/GenBank/DDBJ databases">
        <authorList>
            <person name="de Groot N.N."/>
        </authorList>
    </citation>
    <scope>NUCLEOTIDE SEQUENCE [LARGE SCALE GENOMIC DNA]</scope>
    <source>
        <strain evidence="10 11">S137</strain>
    </source>
</reference>
<dbReference type="InterPro" id="IPR002036">
    <property type="entry name" value="YbeY"/>
</dbReference>
<evidence type="ECO:0000256" key="3">
    <source>
        <dbReference type="ARBA" id="ARBA00022552"/>
    </source>
</evidence>
<protein>
    <recommendedName>
        <fullName evidence="9">Endoribonuclease YbeY</fullName>
        <ecNumber evidence="9">3.1.-.-</ecNumber>
    </recommendedName>
</protein>
<dbReference type="RefSeq" id="WP_074572848.1">
    <property type="nucleotide sequence ID" value="NZ_FNJQ01000024.1"/>
</dbReference>
<evidence type="ECO:0000256" key="8">
    <source>
        <dbReference type="ARBA" id="ARBA00022833"/>
    </source>
</evidence>
<dbReference type="Gene3D" id="3.40.390.30">
    <property type="entry name" value="Metalloproteases ('zincins'), catalytic domain"/>
    <property type="match status" value="1"/>
</dbReference>
<keyword evidence="2 9" id="KW-0690">Ribosome biogenesis</keyword>
<feature type="binding site" evidence="9">
    <location>
        <position position="123"/>
    </location>
    <ligand>
        <name>Zn(2+)</name>
        <dbReference type="ChEBI" id="CHEBI:29105"/>
        <note>catalytic</note>
    </ligand>
</feature>
<feature type="binding site" evidence="9">
    <location>
        <position position="119"/>
    </location>
    <ligand>
        <name>Zn(2+)</name>
        <dbReference type="ChEBI" id="CHEBI:29105"/>
        <note>catalytic</note>
    </ligand>
</feature>
<dbReference type="PROSITE" id="PS01306">
    <property type="entry name" value="UPF0054"/>
    <property type="match status" value="1"/>
</dbReference>
<name>A0A1H0TJ10_SELRU</name>
<dbReference type="GO" id="GO:0004222">
    <property type="term" value="F:metalloendopeptidase activity"/>
    <property type="evidence" value="ECO:0007669"/>
    <property type="project" value="InterPro"/>
</dbReference>
<comment type="function">
    <text evidence="9">Single strand-specific metallo-endoribonuclease involved in late-stage 70S ribosome quality control and in maturation of the 3' terminus of the 16S rRNA.</text>
</comment>
<evidence type="ECO:0000256" key="7">
    <source>
        <dbReference type="ARBA" id="ARBA00022801"/>
    </source>
</evidence>
<dbReference type="Proteomes" id="UP000182412">
    <property type="component" value="Unassembled WGS sequence"/>
</dbReference>
<dbReference type="SUPFAM" id="SSF55486">
    <property type="entry name" value="Metalloproteases ('zincins'), catalytic domain"/>
    <property type="match status" value="1"/>
</dbReference>